<dbReference type="InterPro" id="IPR050790">
    <property type="entry name" value="ExbB/TolQ_transport"/>
</dbReference>
<keyword evidence="3 8" id="KW-0812">Transmembrane</keyword>
<evidence type="ECO:0000256" key="8">
    <source>
        <dbReference type="SAM" id="Phobius"/>
    </source>
</evidence>
<evidence type="ECO:0000256" key="5">
    <source>
        <dbReference type="ARBA" id="ARBA00023136"/>
    </source>
</evidence>
<feature type="domain" description="MotA/TolQ/ExbB proton channel" evidence="10">
    <location>
        <begin position="322"/>
        <end position="430"/>
    </location>
</feature>
<comment type="similarity">
    <text evidence="6">Belongs to the exbB/tolQ family.</text>
</comment>
<evidence type="ECO:0000313" key="12">
    <source>
        <dbReference type="Proteomes" id="UP001570417"/>
    </source>
</evidence>
<evidence type="ECO:0000256" key="2">
    <source>
        <dbReference type="ARBA" id="ARBA00022475"/>
    </source>
</evidence>
<keyword evidence="6" id="KW-0653">Protein transport</keyword>
<feature type="chain" id="PRO_5045768663" evidence="9">
    <location>
        <begin position="30"/>
        <end position="449"/>
    </location>
</feature>
<accession>A0ABV4NGX1</accession>
<dbReference type="Pfam" id="PF01618">
    <property type="entry name" value="MotA_ExbB"/>
    <property type="match status" value="1"/>
</dbReference>
<dbReference type="Proteomes" id="UP001570417">
    <property type="component" value="Unassembled WGS sequence"/>
</dbReference>
<keyword evidence="12" id="KW-1185">Reference proteome</keyword>
<keyword evidence="4 8" id="KW-1133">Transmembrane helix</keyword>
<comment type="subcellular location">
    <subcellularLocation>
        <location evidence="1">Cell membrane</location>
        <topology evidence="1">Multi-pass membrane protein</topology>
    </subcellularLocation>
    <subcellularLocation>
        <location evidence="6">Membrane</location>
        <topology evidence="6">Multi-pass membrane protein</topology>
    </subcellularLocation>
</comment>
<reference evidence="11 12" key="1">
    <citation type="journal article" date="2024" name="ISME J.">
        <title>Tailless and filamentous prophages are predominant in marine Vibrio.</title>
        <authorList>
            <person name="Steensen K."/>
            <person name="Seneca J."/>
            <person name="Bartlau N."/>
            <person name="Yu X.A."/>
            <person name="Hussain F.A."/>
            <person name="Polz M.F."/>
        </authorList>
    </citation>
    <scope>NUCLEOTIDE SEQUENCE [LARGE SCALE GENOMIC DNA]</scope>
    <source>
        <strain evidence="11 12">10N.222.51.A1</strain>
    </source>
</reference>
<dbReference type="RefSeq" id="WP_273296369.1">
    <property type="nucleotide sequence ID" value="NZ_JBFRUW010000107.1"/>
</dbReference>
<name>A0ABV4NGX1_9VIBR</name>
<evidence type="ECO:0000313" key="11">
    <source>
        <dbReference type="EMBL" id="MFA0570674.1"/>
    </source>
</evidence>
<feature type="coiled-coil region" evidence="7">
    <location>
        <begin position="59"/>
        <end position="121"/>
    </location>
</feature>
<keyword evidence="6" id="KW-0813">Transport</keyword>
<evidence type="ECO:0000256" key="6">
    <source>
        <dbReference type="RuleBase" id="RU004057"/>
    </source>
</evidence>
<comment type="caution">
    <text evidence="11">The sequence shown here is derived from an EMBL/GenBank/DDBJ whole genome shotgun (WGS) entry which is preliminary data.</text>
</comment>
<proteinExistence type="inferred from homology"/>
<evidence type="ECO:0000256" key="1">
    <source>
        <dbReference type="ARBA" id="ARBA00004651"/>
    </source>
</evidence>
<evidence type="ECO:0000256" key="4">
    <source>
        <dbReference type="ARBA" id="ARBA00022989"/>
    </source>
</evidence>
<sequence length="449" mass="49756">MNTYSSKSCSSFLLTVCLIGVFNVGSAIGASTTTLPNNSPSETLQGIFERVERSNKDDVRRYEQLKSRKQSQLSEVNEQVSSQQFKLNELNENNARLEEDILRLQQKLRDKQKQVEAARSGIIEVIDLTSAQQNNFIANNQPLATWFNSRMPKPIEKSDFNITTINTLWLAMIQQISESSEPREYIGDILLPSGKVERASIQQIGAFSQFSKDFGWLSFDGARQQWQQITPQPQFNRTPDQWVIDPNFGLGFIASAKQPKWYESYKPAGIIGLLITFIAVIGFSIGLVRLITLTKEKRAVTHQASRLSALSNGNILGRVLIQLKECATEQEMEDVVDANVSREMPWLHKGIGTLAVLAAIAPLMGLLGTVGGMIETFSVITAQGVTDGDLLSGGIAEALLTTKLGLLVAVPLLIIHCLVKNQAQQLAEILEYQVTSLVVDIRYGKREPC</sequence>
<keyword evidence="7" id="KW-0175">Coiled coil</keyword>
<feature type="transmembrane region" description="Helical" evidence="8">
    <location>
        <begin position="268"/>
        <end position="288"/>
    </location>
</feature>
<evidence type="ECO:0000259" key="10">
    <source>
        <dbReference type="Pfam" id="PF01618"/>
    </source>
</evidence>
<keyword evidence="5 8" id="KW-0472">Membrane</keyword>
<protein>
    <submittedName>
        <fullName evidence="11">MotA/TolQ/ExbB proton channel family protein</fullName>
    </submittedName>
</protein>
<evidence type="ECO:0000256" key="3">
    <source>
        <dbReference type="ARBA" id="ARBA00022692"/>
    </source>
</evidence>
<feature type="transmembrane region" description="Helical" evidence="8">
    <location>
        <begin position="351"/>
        <end position="374"/>
    </location>
</feature>
<dbReference type="PANTHER" id="PTHR30625">
    <property type="entry name" value="PROTEIN TOLQ"/>
    <property type="match status" value="1"/>
</dbReference>
<feature type="signal peptide" evidence="9">
    <location>
        <begin position="1"/>
        <end position="29"/>
    </location>
</feature>
<dbReference type="EMBL" id="JBFRUW010000107">
    <property type="protein sequence ID" value="MFA0570674.1"/>
    <property type="molecule type" value="Genomic_DNA"/>
</dbReference>
<evidence type="ECO:0000256" key="9">
    <source>
        <dbReference type="SAM" id="SignalP"/>
    </source>
</evidence>
<feature type="transmembrane region" description="Helical" evidence="8">
    <location>
        <begin position="394"/>
        <end position="419"/>
    </location>
</feature>
<evidence type="ECO:0000256" key="7">
    <source>
        <dbReference type="SAM" id="Coils"/>
    </source>
</evidence>
<gene>
    <name evidence="11" type="ORF">AB4566_20665</name>
</gene>
<dbReference type="PANTHER" id="PTHR30625:SF11">
    <property type="entry name" value="MOTA_TOLQ_EXBB PROTON CHANNEL DOMAIN-CONTAINING PROTEIN"/>
    <property type="match status" value="1"/>
</dbReference>
<keyword evidence="2" id="KW-1003">Cell membrane</keyword>
<dbReference type="InterPro" id="IPR002898">
    <property type="entry name" value="MotA_ExbB_proton_chnl"/>
</dbReference>
<organism evidence="11 12">
    <name type="scientific">Vibrio gallaecicus</name>
    <dbReference type="NCBI Taxonomy" id="552386"/>
    <lineage>
        <taxon>Bacteria</taxon>
        <taxon>Pseudomonadati</taxon>
        <taxon>Pseudomonadota</taxon>
        <taxon>Gammaproteobacteria</taxon>
        <taxon>Vibrionales</taxon>
        <taxon>Vibrionaceae</taxon>
        <taxon>Vibrio</taxon>
    </lineage>
</organism>
<keyword evidence="9" id="KW-0732">Signal</keyword>